<evidence type="ECO:0000313" key="2">
    <source>
        <dbReference type="RefSeq" id="XP_075084347.1"/>
    </source>
</evidence>
<evidence type="ECO:0000313" key="1">
    <source>
        <dbReference type="Proteomes" id="UP000790787"/>
    </source>
</evidence>
<name>A0AC58SHA2_TOBAC</name>
<accession>A0AC58SHA2</accession>
<reference evidence="1" key="1">
    <citation type="journal article" date="2014" name="Nat. Commun.">
        <title>The tobacco genome sequence and its comparison with those of tomato and potato.</title>
        <authorList>
            <person name="Sierro N."/>
            <person name="Battey J.N."/>
            <person name="Ouadi S."/>
            <person name="Bakaher N."/>
            <person name="Bovet L."/>
            <person name="Willig A."/>
            <person name="Goepfert S."/>
            <person name="Peitsch M.C."/>
            <person name="Ivanov N.V."/>
        </authorList>
    </citation>
    <scope>NUCLEOTIDE SEQUENCE [LARGE SCALE GENOMIC DNA]</scope>
</reference>
<organism evidence="1 2">
    <name type="scientific">Nicotiana tabacum</name>
    <name type="common">Common tobacco</name>
    <dbReference type="NCBI Taxonomy" id="4097"/>
    <lineage>
        <taxon>Eukaryota</taxon>
        <taxon>Viridiplantae</taxon>
        <taxon>Streptophyta</taxon>
        <taxon>Embryophyta</taxon>
        <taxon>Tracheophyta</taxon>
        <taxon>Spermatophyta</taxon>
        <taxon>Magnoliopsida</taxon>
        <taxon>eudicotyledons</taxon>
        <taxon>Gunneridae</taxon>
        <taxon>Pentapetalae</taxon>
        <taxon>asterids</taxon>
        <taxon>lamiids</taxon>
        <taxon>Solanales</taxon>
        <taxon>Solanaceae</taxon>
        <taxon>Nicotianoideae</taxon>
        <taxon>Nicotianeae</taxon>
        <taxon>Nicotiana</taxon>
    </lineage>
</organism>
<keyword evidence="1" id="KW-1185">Reference proteome</keyword>
<proteinExistence type="predicted"/>
<protein>
    <submittedName>
        <fullName evidence="2">Uncharacterized protein LOC142167881</fullName>
    </submittedName>
</protein>
<dbReference type="Proteomes" id="UP000790787">
    <property type="component" value="Chromosome 2"/>
</dbReference>
<gene>
    <name evidence="2" type="primary">LOC142167881</name>
</gene>
<dbReference type="RefSeq" id="XP_075084347.1">
    <property type="nucleotide sequence ID" value="XM_075228246.1"/>
</dbReference>
<reference evidence="2" key="2">
    <citation type="submission" date="2025-08" db="UniProtKB">
        <authorList>
            <consortium name="RefSeq"/>
        </authorList>
    </citation>
    <scope>IDENTIFICATION</scope>
    <source>
        <tissue evidence="2">Leaf</tissue>
    </source>
</reference>
<sequence>MQHLPDLKNKVKLEMQKDCKICPLAKQQNGVVKRKHRHILDVARALKIQSNIPVRFWRECVRTSVYLINKIPTQVLNKRSPYELLYGKQPSIDHLRVFGCLCYASTLPRGDKFAPRARRAVMIGGDVTFKEDVFPFQCEEACQEGLFILTPVDMNTIVPRTYGDDVPVANQEELSNGSMEKEAIPAESSDADLDESAGVNADIPNASEDVVAEPLAIMEETQANLQEQQAATQQLQSFEPANNAKAPILRKSTRGTKPTIWLKDYITGWKPSGHIAYPISNYATYTHLPEYYQAYLTSFSALTEPNTFYEASTEER</sequence>